<dbReference type="PANTHER" id="PTHR34472:SF1">
    <property type="entry name" value="SULFUR CARRIER PROTEIN THIS"/>
    <property type="match status" value="1"/>
</dbReference>
<dbReference type="Pfam" id="PF02597">
    <property type="entry name" value="ThiS"/>
    <property type="match status" value="1"/>
</dbReference>
<dbReference type="InterPro" id="IPR012675">
    <property type="entry name" value="Beta-grasp_dom_sf"/>
</dbReference>
<dbReference type="EMBL" id="DXEQ01000271">
    <property type="protein sequence ID" value="HIX73145.1"/>
    <property type="molecule type" value="Genomic_DNA"/>
</dbReference>
<reference evidence="1" key="1">
    <citation type="journal article" date="2021" name="PeerJ">
        <title>Extensive microbial diversity within the chicken gut microbiome revealed by metagenomics and culture.</title>
        <authorList>
            <person name="Gilroy R."/>
            <person name="Ravi A."/>
            <person name="Getino M."/>
            <person name="Pursley I."/>
            <person name="Horton D.L."/>
            <person name="Alikhan N.F."/>
            <person name="Baker D."/>
            <person name="Gharbi K."/>
            <person name="Hall N."/>
            <person name="Watson M."/>
            <person name="Adriaenssens E.M."/>
            <person name="Foster-Nyarko E."/>
            <person name="Jarju S."/>
            <person name="Secka A."/>
            <person name="Antonio M."/>
            <person name="Oren A."/>
            <person name="Chaudhuri R.R."/>
            <person name="La Ragione R."/>
            <person name="Hildebrand F."/>
            <person name="Pallen M.J."/>
        </authorList>
    </citation>
    <scope>NUCLEOTIDE SEQUENCE</scope>
    <source>
        <strain evidence="1">ChiSxjej3B15-1167</strain>
    </source>
</reference>
<dbReference type="SUPFAM" id="SSF54285">
    <property type="entry name" value="MoaD/ThiS"/>
    <property type="match status" value="1"/>
</dbReference>
<proteinExistence type="predicted"/>
<protein>
    <submittedName>
        <fullName evidence="1">Sulfur carrier protein ThiS</fullName>
    </submittedName>
</protein>
<reference evidence="1" key="2">
    <citation type="submission" date="2021-04" db="EMBL/GenBank/DDBJ databases">
        <authorList>
            <person name="Gilroy R."/>
        </authorList>
    </citation>
    <scope>NUCLEOTIDE SEQUENCE</scope>
    <source>
        <strain evidence="1">ChiSxjej3B15-1167</strain>
    </source>
</reference>
<dbReference type="InterPro" id="IPR010035">
    <property type="entry name" value="Thi_S"/>
</dbReference>
<organism evidence="1 2">
    <name type="scientific">Candidatus Anaerobutyricum stercoripullorum</name>
    <dbReference type="NCBI Taxonomy" id="2838456"/>
    <lineage>
        <taxon>Bacteria</taxon>
        <taxon>Bacillati</taxon>
        <taxon>Bacillota</taxon>
        <taxon>Clostridia</taxon>
        <taxon>Lachnospirales</taxon>
        <taxon>Lachnospiraceae</taxon>
        <taxon>Anaerobutyricum</taxon>
    </lineage>
</organism>
<dbReference type="InterPro" id="IPR016155">
    <property type="entry name" value="Mopterin_synth/thiamin_S_b"/>
</dbReference>
<evidence type="ECO:0000313" key="1">
    <source>
        <dbReference type="EMBL" id="HIX73145.1"/>
    </source>
</evidence>
<evidence type="ECO:0000313" key="2">
    <source>
        <dbReference type="Proteomes" id="UP000886805"/>
    </source>
</evidence>
<gene>
    <name evidence="1" type="primary">thiS</name>
    <name evidence="1" type="ORF">H9849_09010</name>
</gene>
<name>A0A9D1X806_9FIRM</name>
<dbReference type="AlphaFoldDB" id="A0A9D1X806"/>
<dbReference type="InterPro" id="IPR003749">
    <property type="entry name" value="ThiS/MoaD-like"/>
</dbReference>
<dbReference type="PANTHER" id="PTHR34472">
    <property type="entry name" value="SULFUR CARRIER PROTEIN THIS"/>
    <property type="match status" value="1"/>
</dbReference>
<dbReference type="NCBIfam" id="TIGR01683">
    <property type="entry name" value="thiS"/>
    <property type="match status" value="1"/>
</dbReference>
<sequence length="65" mass="7355">MIKVNGQEEVLTENLTIQDYISRRGYRTNRIAVERNGKIVPKREYADTVLEDGDQIEIVSFVGGG</sequence>
<comment type="caution">
    <text evidence="1">The sequence shown here is derived from an EMBL/GenBank/DDBJ whole genome shotgun (WGS) entry which is preliminary data.</text>
</comment>
<accession>A0A9D1X806</accession>
<dbReference type="CDD" id="cd00565">
    <property type="entry name" value="Ubl_ThiS"/>
    <property type="match status" value="1"/>
</dbReference>
<dbReference type="Proteomes" id="UP000886805">
    <property type="component" value="Unassembled WGS sequence"/>
</dbReference>
<dbReference type="Gene3D" id="3.10.20.30">
    <property type="match status" value="1"/>
</dbReference>